<dbReference type="PANTHER" id="PTHR15239">
    <property type="entry name" value="NUCLEAR EXPORT MEDIATOR FACTOR NEMF"/>
    <property type="match status" value="1"/>
</dbReference>
<dbReference type="Pfam" id="PF05670">
    <property type="entry name" value="NFACT-R_1"/>
    <property type="match status" value="1"/>
</dbReference>
<dbReference type="InterPro" id="IPR008532">
    <property type="entry name" value="NFACT_RNA-bd"/>
</dbReference>
<dbReference type="GO" id="GO:0072344">
    <property type="term" value="P:rescue of stalled ribosome"/>
    <property type="evidence" value="ECO:0007669"/>
    <property type="project" value="TreeGrafter"/>
</dbReference>
<evidence type="ECO:0000313" key="3">
    <source>
        <dbReference type="EMBL" id="TMJ16253.1"/>
    </source>
</evidence>
<dbReference type="GO" id="GO:0000049">
    <property type="term" value="F:tRNA binding"/>
    <property type="evidence" value="ECO:0007669"/>
    <property type="project" value="TreeGrafter"/>
</dbReference>
<dbReference type="GO" id="GO:0043023">
    <property type="term" value="F:ribosomal large subunit binding"/>
    <property type="evidence" value="ECO:0007669"/>
    <property type="project" value="TreeGrafter"/>
</dbReference>
<dbReference type="Pfam" id="PF05833">
    <property type="entry name" value="NFACT_N"/>
    <property type="match status" value="1"/>
</dbReference>
<protein>
    <submittedName>
        <fullName evidence="3">Fibronectin-binding domain-containing protein</fullName>
    </submittedName>
</protein>
<comment type="caution">
    <text evidence="3">The sequence shown here is derived from an EMBL/GenBank/DDBJ whole genome shotgun (WGS) entry which is preliminary data.</text>
</comment>
<dbReference type="EMBL" id="VBAM01000028">
    <property type="protein sequence ID" value="TMJ16253.1"/>
    <property type="molecule type" value="Genomic_DNA"/>
</dbReference>
<dbReference type="GO" id="GO:1990112">
    <property type="term" value="C:RQC complex"/>
    <property type="evidence" value="ECO:0007669"/>
    <property type="project" value="TreeGrafter"/>
</dbReference>
<evidence type="ECO:0000256" key="1">
    <source>
        <dbReference type="SAM" id="MobiDB-lite"/>
    </source>
</evidence>
<feature type="region of interest" description="Disordered" evidence="1">
    <location>
        <begin position="1"/>
        <end position="43"/>
    </location>
</feature>
<dbReference type="InterPro" id="IPR051608">
    <property type="entry name" value="RQC_Subunit_NEMF"/>
</dbReference>
<dbReference type="AlphaFoldDB" id="A0A537M7K4"/>
<dbReference type="PANTHER" id="PTHR15239:SF6">
    <property type="entry name" value="RIBOSOME QUALITY CONTROL COMPLEX SUBUNIT NEMF"/>
    <property type="match status" value="1"/>
</dbReference>
<accession>A0A537M7K4</accession>
<feature type="region of interest" description="Disordered" evidence="1">
    <location>
        <begin position="479"/>
        <end position="500"/>
    </location>
</feature>
<name>A0A537M7K4_9BACT</name>
<proteinExistence type="predicted"/>
<sequence length="622" mass="66859">MTYRPATVVRSPAPNPVMLLSGTQESPATAAQSPPAMGEHPEPQFDSLALAAVAREIQMSVRARFAGVRQASPDEVVVSLRAGGAARHLVCSIHPRLARIHFTRPPEQTERLTPFGLLLRSRLAEARLDGVEQPLFERIIRLRLSALEGPVWLIAEIMGRHSNLILADDRVVIGALKVVTTRMSRRRPVLPGRPYTPPPVDRPTPDALTPALIAAMLEGDLPLARRISQGVLGVSPTLAYEVAVRAGLDPTMPAHAAAGAAPQILGVLREIAQDAGRGAFAPILYTEDGRPAAFAPFPMRAFGRFAPVPVETMSEALDRYYREAGARGSIVTLLDERRAALRRQVDGALDKRAAAIREGREALAASEAADRYRVLGELLLTYAHRARRGDAILHVPDHTTEGTEIGIPLDPALTPSQNAQRYFRRYAKARAAARAIPARIAVLEGEARALRDALVQIDAAASPDDVWEIHADLAQSGLIGRGPRGRPSARRGPRRFPTPDGGVILAGRSARENDRITFREAGPDDLWFHARGIAGAHVILKAGGRPTEASIRTAAHIAAYYSEGRAGGQVAVDCVARKHLRKPRGAAPGAVTYTGERTLLVAPRIPASDPAAGGRPRRDGGR</sequence>
<reference evidence="3 4" key="1">
    <citation type="journal article" date="2019" name="Nat. Microbiol.">
        <title>Mediterranean grassland soil C-N compound turnover is dependent on rainfall and depth, and is mediated by genomically divergent microorganisms.</title>
        <authorList>
            <person name="Diamond S."/>
            <person name="Andeer P.F."/>
            <person name="Li Z."/>
            <person name="Crits-Christoph A."/>
            <person name="Burstein D."/>
            <person name="Anantharaman K."/>
            <person name="Lane K.R."/>
            <person name="Thomas B.C."/>
            <person name="Pan C."/>
            <person name="Northen T.R."/>
            <person name="Banfield J.F."/>
        </authorList>
    </citation>
    <scope>NUCLEOTIDE SEQUENCE [LARGE SCALE GENOMIC DNA]</scope>
    <source>
        <strain evidence="3">NP_5</strain>
    </source>
</reference>
<dbReference type="Gene3D" id="2.30.310.10">
    <property type="entry name" value="ibrinogen binding protein from staphylococcus aureus domain"/>
    <property type="match status" value="1"/>
</dbReference>
<gene>
    <name evidence="3" type="ORF">E6H02_00955</name>
</gene>
<evidence type="ECO:0000259" key="2">
    <source>
        <dbReference type="Pfam" id="PF05670"/>
    </source>
</evidence>
<feature type="compositionally biased region" description="Basic residues" evidence="1">
    <location>
        <begin position="483"/>
        <end position="494"/>
    </location>
</feature>
<feature type="region of interest" description="Disordered" evidence="1">
    <location>
        <begin position="602"/>
        <end position="622"/>
    </location>
</feature>
<feature type="compositionally biased region" description="Polar residues" evidence="1">
    <location>
        <begin position="21"/>
        <end position="32"/>
    </location>
</feature>
<dbReference type="Proteomes" id="UP000320393">
    <property type="component" value="Unassembled WGS sequence"/>
</dbReference>
<feature type="domain" description="NFACT RNA-binding" evidence="2">
    <location>
        <begin position="495"/>
        <end position="585"/>
    </location>
</feature>
<evidence type="ECO:0000313" key="4">
    <source>
        <dbReference type="Proteomes" id="UP000320393"/>
    </source>
</evidence>
<organism evidence="3 4">
    <name type="scientific">Candidatus Segetimicrobium genomatis</name>
    <dbReference type="NCBI Taxonomy" id="2569760"/>
    <lineage>
        <taxon>Bacteria</taxon>
        <taxon>Bacillati</taxon>
        <taxon>Candidatus Sysuimicrobiota</taxon>
        <taxon>Candidatus Sysuimicrobiia</taxon>
        <taxon>Candidatus Sysuimicrobiales</taxon>
        <taxon>Candidatus Segetimicrobiaceae</taxon>
        <taxon>Candidatus Segetimicrobium</taxon>
    </lineage>
</organism>